<dbReference type="AlphaFoldDB" id="A0AA40D270"/>
<gene>
    <name evidence="2" type="ORF">B0T16DRAFT_402672</name>
</gene>
<accession>A0AA40D270</accession>
<dbReference type="EMBL" id="JAULSV010000001">
    <property type="protein sequence ID" value="KAK0657878.1"/>
    <property type="molecule type" value="Genomic_DNA"/>
</dbReference>
<sequence length="98" mass="10417">MLAPPIQHKDGTVGGADLSWARASRHASGTRTQRSPSGRERRWAAGDHISLCASCKRSTPVQWCPTCSLRPISLPRSASHTVLPCCRGSATSVASAHL</sequence>
<keyword evidence="3" id="KW-1185">Reference proteome</keyword>
<evidence type="ECO:0000313" key="3">
    <source>
        <dbReference type="Proteomes" id="UP001174936"/>
    </source>
</evidence>
<dbReference type="Proteomes" id="UP001174936">
    <property type="component" value="Unassembled WGS sequence"/>
</dbReference>
<evidence type="ECO:0000313" key="2">
    <source>
        <dbReference type="EMBL" id="KAK0657878.1"/>
    </source>
</evidence>
<evidence type="ECO:0000256" key="1">
    <source>
        <dbReference type="SAM" id="MobiDB-lite"/>
    </source>
</evidence>
<feature type="compositionally biased region" description="Polar residues" evidence="1">
    <location>
        <begin position="27"/>
        <end position="36"/>
    </location>
</feature>
<feature type="region of interest" description="Disordered" evidence="1">
    <location>
        <begin position="1"/>
        <end position="41"/>
    </location>
</feature>
<name>A0AA40D270_9PEZI</name>
<proteinExistence type="predicted"/>
<comment type="caution">
    <text evidence="2">The sequence shown here is derived from an EMBL/GenBank/DDBJ whole genome shotgun (WGS) entry which is preliminary data.</text>
</comment>
<organism evidence="2 3">
    <name type="scientific">Cercophora newfieldiana</name>
    <dbReference type="NCBI Taxonomy" id="92897"/>
    <lineage>
        <taxon>Eukaryota</taxon>
        <taxon>Fungi</taxon>
        <taxon>Dikarya</taxon>
        <taxon>Ascomycota</taxon>
        <taxon>Pezizomycotina</taxon>
        <taxon>Sordariomycetes</taxon>
        <taxon>Sordariomycetidae</taxon>
        <taxon>Sordariales</taxon>
        <taxon>Lasiosphaeriaceae</taxon>
        <taxon>Cercophora</taxon>
    </lineage>
</organism>
<protein>
    <submittedName>
        <fullName evidence="2">Uncharacterized protein</fullName>
    </submittedName>
</protein>
<reference evidence="2" key="1">
    <citation type="submission" date="2023-06" db="EMBL/GenBank/DDBJ databases">
        <title>Genome-scale phylogeny and comparative genomics of the fungal order Sordariales.</title>
        <authorList>
            <consortium name="Lawrence Berkeley National Laboratory"/>
            <person name="Hensen N."/>
            <person name="Bonometti L."/>
            <person name="Westerberg I."/>
            <person name="Brannstrom I.O."/>
            <person name="Guillou S."/>
            <person name="Cros-Aarteil S."/>
            <person name="Calhoun S."/>
            <person name="Haridas S."/>
            <person name="Kuo A."/>
            <person name="Mondo S."/>
            <person name="Pangilinan J."/>
            <person name="Riley R."/>
            <person name="Labutti K."/>
            <person name="Andreopoulos B."/>
            <person name="Lipzen A."/>
            <person name="Chen C."/>
            <person name="Yanf M."/>
            <person name="Daum C."/>
            <person name="Ng V."/>
            <person name="Clum A."/>
            <person name="Steindorff A."/>
            <person name="Ohm R."/>
            <person name="Martin F."/>
            <person name="Silar P."/>
            <person name="Natvig D."/>
            <person name="Lalanne C."/>
            <person name="Gautier V."/>
            <person name="Ament-Velasquez S.L."/>
            <person name="Kruys A."/>
            <person name="Hutchinson M.I."/>
            <person name="Powell A.J."/>
            <person name="Barry K."/>
            <person name="Miller A.N."/>
            <person name="Grigoriev I.V."/>
            <person name="Debuchy R."/>
            <person name="Gladieux P."/>
            <person name="Thoren M.H."/>
            <person name="Johannesson H."/>
        </authorList>
    </citation>
    <scope>NUCLEOTIDE SEQUENCE</scope>
    <source>
        <strain evidence="2">SMH2532-1</strain>
    </source>
</reference>